<evidence type="ECO:0000256" key="1">
    <source>
        <dbReference type="SAM" id="Phobius"/>
    </source>
</evidence>
<proteinExistence type="predicted"/>
<dbReference type="Pfam" id="PF09548">
    <property type="entry name" value="Spore_III_AB"/>
    <property type="match status" value="1"/>
</dbReference>
<feature type="transmembrane region" description="Helical" evidence="1">
    <location>
        <begin position="155"/>
        <end position="171"/>
    </location>
</feature>
<keyword evidence="1" id="KW-0812">Transmembrane</keyword>
<comment type="caution">
    <text evidence="2">The sequence shown here is derived from an EMBL/GenBank/DDBJ whole genome shotgun (WGS) entry which is preliminary data.</text>
</comment>
<dbReference type="Proteomes" id="UP000287872">
    <property type="component" value="Unassembled WGS sequence"/>
</dbReference>
<accession>A0A401UH71</accession>
<keyword evidence="1" id="KW-0472">Membrane</keyword>
<dbReference type="OrthoDB" id="1957909at2"/>
<keyword evidence="3" id="KW-1185">Reference proteome</keyword>
<dbReference type="EMBL" id="BHYK01000003">
    <property type="protein sequence ID" value="GCD08907.1"/>
    <property type="molecule type" value="Genomic_DNA"/>
</dbReference>
<dbReference type="InterPro" id="IPR014198">
    <property type="entry name" value="Spore_III_AB"/>
</dbReference>
<gene>
    <name evidence="2" type="ORF">Ctaglu_05300</name>
</gene>
<protein>
    <submittedName>
        <fullName evidence="2">Stage III sporulation protein SpoAB</fullName>
    </submittedName>
</protein>
<evidence type="ECO:0000313" key="2">
    <source>
        <dbReference type="EMBL" id="GCD08907.1"/>
    </source>
</evidence>
<keyword evidence="1" id="KW-1133">Transmembrane helix</keyword>
<organism evidence="2 3">
    <name type="scientific">Clostridium tagluense</name>
    <dbReference type="NCBI Taxonomy" id="360422"/>
    <lineage>
        <taxon>Bacteria</taxon>
        <taxon>Bacillati</taxon>
        <taxon>Bacillota</taxon>
        <taxon>Clostridia</taxon>
        <taxon>Eubacteriales</taxon>
        <taxon>Clostridiaceae</taxon>
        <taxon>Clostridium</taxon>
    </lineage>
</organism>
<dbReference type="RefSeq" id="WP_124997838.1">
    <property type="nucleotide sequence ID" value="NZ_BHYK01000003.1"/>
</dbReference>
<reference evidence="2 3" key="1">
    <citation type="submission" date="2018-11" db="EMBL/GenBank/DDBJ databases">
        <title>Genome sequencing and assembly of Clostridium tagluense strain A121.</title>
        <authorList>
            <person name="Murakami T."/>
            <person name="Segawa T."/>
            <person name="Shcherbakova V.A."/>
            <person name="Mori H."/>
            <person name="Yoshimura Y."/>
        </authorList>
    </citation>
    <scope>NUCLEOTIDE SEQUENCE [LARGE SCALE GENOMIC DNA]</scope>
    <source>
        <strain evidence="2 3">A121</strain>
    </source>
</reference>
<dbReference type="AlphaFoldDB" id="A0A401UH71"/>
<dbReference type="NCBIfam" id="TIGR02833">
    <property type="entry name" value="spore_III_AB"/>
    <property type="match status" value="1"/>
</dbReference>
<dbReference type="PIRSF" id="PIRSF021435">
    <property type="entry name" value="SpoIIIAB"/>
    <property type="match status" value="1"/>
</dbReference>
<sequence>MIKIIACAVIVTASTIAGFIYSERLKYRVFQLNEVQRAIYQLQNEITYVHALLPDAFKSVAQKSKEPIGELFNKTSELLSGNNYENVYEAMNSAMNLIKSRIYLNSDDINVILDLSKTLGESDIEGQINIFSLTLANLKKQIKISEDFMNKNIRMYRYLGFSFGAMIVIVLE</sequence>
<name>A0A401UH71_9CLOT</name>
<evidence type="ECO:0000313" key="3">
    <source>
        <dbReference type="Proteomes" id="UP000287872"/>
    </source>
</evidence>